<accession>A0ABV9HI96</accession>
<feature type="transmembrane region" description="Helical" evidence="1">
    <location>
        <begin position="7"/>
        <end position="25"/>
    </location>
</feature>
<organism evidence="2 3">
    <name type="scientific">Promicromonospora alba</name>
    <dbReference type="NCBI Taxonomy" id="1616110"/>
    <lineage>
        <taxon>Bacteria</taxon>
        <taxon>Bacillati</taxon>
        <taxon>Actinomycetota</taxon>
        <taxon>Actinomycetes</taxon>
        <taxon>Micrococcales</taxon>
        <taxon>Promicromonosporaceae</taxon>
        <taxon>Promicromonospora</taxon>
    </lineage>
</organism>
<evidence type="ECO:0000256" key="1">
    <source>
        <dbReference type="SAM" id="Phobius"/>
    </source>
</evidence>
<evidence type="ECO:0000313" key="3">
    <source>
        <dbReference type="Proteomes" id="UP001596011"/>
    </source>
</evidence>
<keyword evidence="1" id="KW-1133">Transmembrane helix</keyword>
<protein>
    <submittedName>
        <fullName evidence="2">YggT family protein</fullName>
    </submittedName>
</protein>
<evidence type="ECO:0000313" key="2">
    <source>
        <dbReference type="EMBL" id="MFC4629649.1"/>
    </source>
</evidence>
<comment type="caution">
    <text evidence="2">The sequence shown here is derived from an EMBL/GenBank/DDBJ whole genome shotgun (WGS) entry which is preliminary data.</text>
</comment>
<name>A0ABV9HI96_9MICO</name>
<keyword evidence="1" id="KW-0812">Transmembrane</keyword>
<dbReference type="InterPro" id="IPR003425">
    <property type="entry name" value="CCB3/YggT"/>
</dbReference>
<gene>
    <name evidence="2" type="ORF">ACFO6V_15485</name>
</gene>
<dbReference type="Proteomes" id="UP001596011">
    <property type="component" value="Unassembled WGS sequence"/>
</dbReference>
<reference evidence="3" key="1">
    <citation type="journal article" date="2019" name="Int. J. Syst. Evol. Microbiol.">
        <title>The Global Catalogue of Microorganisms (GCM) 10K type strain sequencing project: providing services to taxonomists for standard genome sequencing and annotation.</title>
        <authorList>
            <consortium name="The Broad Institute Genomics Platform"/>
            <consortium name="The Broad Institute Genome Sequencing Center for Infectious Disease"/>
            <person name="Wu L."/>
            <person name="Ma J."/>
        </authorList>
    </citation>
    <scope>NUCLEOTIDE SEQUENCE [LARGE SCALE GENOMIC DNA]</scope>
    <source>
        <strain evidence="3">CCUG 42722</strain>
    </source>
</reference>
<dbReference type="RefSeq" id="WP_377136720.1">
    <property type="nucleotide sequence ID" value="NZ_JBHSFI010000005.1"/>
</dbReference>
<dbReference type="Pfam" id="PF02325">
    <property type="entry name" value="CCB3_YggT"/>
    <property type="match status" value="1"/>
</dbReference>
<keyword evidence="3" id="KW-1185">Reference proteome</keyword>
<keyword evidence="1" id="KW-0472">Membrane</keyword>
<proteinExistence type="predicted"/>
<sequence length="98" mass="11366">MNLIWQFIGFVLWLFLLFLIGRLVFDWVQFFARDWRPRGVLLVIAEAIYTVTDPPLRFLRRLIPPLRLGQVQLDLAFIVLFFGVSLLQGLVGFLAAST</sequence>
<dbReference type="EMBL" id="JBHSFI010000005">
    <property type="protein sequence ID" value="MFC4629649.1"/>
    <property type="molecule type" value="Genomic_DNA"/>
</dbReference>
<feature type="transmembrane region" description="Helical" evidence="1">
    <location>
        <begin position="75"/>
        <end position="96"/>
    </location>
</feature>